<accession>A0A1H3TFN7</accession>
<dbReference type="NCBIfam" id="TIGR04183">
    <property type="entry name" value="Por_Secre_tail"/>
    <property type="match status" value="1"/>
</dbReference>
<keyword evidence="2" id="KW-1185">Reference proteome</keyword>
<name>A0A1H3TFN7_9BACT</name>
<protein>
    <submittedName>
        <fullName evidence="1">Por secretion system C-terminal sorting domain-containing protein</fullName>
    </submittedName>
</protein>
<reference evidence="1 2" key="1">
    <citation type="submission" date="2016-10" db="EMBL/GenBank/DDBJ databases">
        <authorList>
            <person name="Varghese N."/>
            <person name="Submissions S."/>
        </authorList>
    </citation>
    <scope>NUCLEOTIDE SEQUENCE [LARGE SCALE GENOMIC DNA]</scope>
    <source>
        <strain evidence="1 2">DSM 17997</strain>
    </source>
</reference>
<evidence type="ECO:0000313" key="1">
    <source>
        <dbReference type="EMBL" id="SDZ49092.1"/>
    </source>
</evidence>
<dbReference type="Proteomes" id="UP000199663">
    <property type="component" value="Unassembled WGS sequence"/>
</dbReference>
<gene>
    <name evidence="1" type="ORF">SAMN05444412_11752</name>
</gene>
<evidence type="ECO:0000313" key="2">
    <source>
        <dbReference type="Proteomes" id="UP000199663"/>
    </source>
</evidence>
<dbReference type="InterPro" id="IPR026444">
    <property type="entry name" value="Secre_tail"/>
</dbReference>
<sequence>MKIQSGFWFFRNDYNYPFRLPNAFPFCFQLLSATSKFVFFTLLFLFSALGVWGQTFTIPRNEIRDASDIPAGENIVLNERSVLNMDVPKAFGTLTVQNIFTNNTQNATIAGTGTATFSTLTVTATSPGGSSSSRGISLIINQGATVIGTNLINAGTRSKNVTINGTLKLSGPGDAIPDTGWNTFTIGPASTVEYLGANQNVYDDNYHNLILSGSGTKTLQTGTTNISGDFTMGGTASATTVAGLTVDGELAIGNGATFTVGSNFPLTVSGSTTIGGGTSGTFILGGTGAKTFSGNVLVNNGAVWNETGIVPIFFGGSLTINGTFTANAEVHTFSGTASTFGGSRVITIPNTTISGTYTNNGILAVPTALSGSGSLSQGPGATLRISGSSTISTLNATAIGNTVNFNGSAQTVFNTNYFNLRLSGSGIKTLQANTASIGGDFMLLGTASTTAVRGLGIGGTVTIDPGTTFSAGAFTHQVGGSWIKNGTANTNLSTLVFNGANNTQTITGTNTFGNLRISHSGSGTVNATGSTLTVPGLTEVLSGTFIGSGTFNTFNISSGANFTVPASESVSLFGDLTSNGQLIPNTSTFLLSGTARQTLAGTANLNFYNLTVNNPAGVKANTDLTVNGILNLVSLSPNARDGSLDMVANYGDYSNIITASENLTTTMTQSHDILDSKILNMGATASTLGSGEVTGKVRRTTFVNNTEYTFGNPNTSLIFSSNGAGVLPSAILFIITKGPDRGVHANMPQAVQRLYQVIRTGGTAPTTYAIKLNYAAAEINGNTDNGLVLWDHHIPYVSANTPHEHGKTTQSFSDNWVQLTGHGIQYLQTGEVVGGQTKYWMIRNTFIEGNRWLGAATTGWNATPNWSAGSVPTDTTNVIIPSITESPRVAIVPQGNLSSPGATVKSVTIDPEGELDGSDGYLLIKGGIKNNGGVGSWTNNGKFLPGTSTVVFDYPRTSQIETSTVSGSGATNFYNLINSTGTVLVPQANAVLGIGGVFTNQGIFDATTFPNTVDYNGDISQTLVNPNGPVSGYSNLRISGEGNKTFGGNFDIYNDFKNNGTGTVLPNNTTITFKGAERQILSGISETPFYNLTLDNGLGISLDSGISVANTLTLSQGIIDTNDNKLTLGTPGFAGEVTGAGSSRFIYGVLKRYVSNVENLNLDFPIGDDTAYTPINLNFSGTTSGSGFLEASSAALVPAAGDLPLGAGLSAEKVIRRRWKLSNSGVGGFTDYSAVLNFVATDVLGNANPNSLFARRLLLGNWTDEQVGVRTASSTEVISLSSFGEFALGEGCTFRFEWLGLTSDWNDPNNWCGNQVPLLGETETILIPQTANDPIILGTVSISLSGEVIIREGAKLILKPGSTFTLNTNSEIMTETNAMLVLESGSKYNNLGLGTPVLEVQQLLDGVKGWRMLGSPVMTTYADFLEGMVTQGFPGSNFSTLQPNLLWWSETDKGTSLQGWRRPSNSSEMVSPGKGHYAFVFNGATKPSDGLPYGDNLPITLKSTGIEPNIRSTPFNFGVSFTRRDTSLIVSGDGLLEVNVSDEGFNLLANPSASVIDYFGSGWVKTNVDETIYVWDPNANSGQGSFLTYNGNTGNLNSGRLAPFQGFWVKTNASSPVLTFGNTAKSFLSRDYVGRKLTQDPLNIQLQLQGEGMQADSYISFSEFGKEGQDRYDAYQLESLSDNWLLLYTYGSLRTNSPLVINHLPALDQQERSIPLHIAAAKGGKALNGNYSLYWELPTDWPSEVSLVLMDHLQQKAVDMTVQNGYDFNFKAPEIVGTNNSKLMNGGMKAPSAVVFRSPYETGEPNQRVNPSTPKRPFSILVGGEYLGGEITYRPDFPKLFAPVPNPFRTNVKIKFYFPIETEAELRVLDMNGVEKAFYPYKKYNAGIQEIEMVGESLAAGMYIVQLISEGQLLTQKLIKN</sequence>
<dbReference type="EMBL" id="FNQC01000017">
    <property type="protein sequence ID" value="SDZ49092.1"/>
    <property type="molecule type" value="Genomic_DNA"/>
</dbReference>
<organism evidence="1 2">
    <name type="scientific">Rhodonellum ikkaensis</name>
    <dbReference type="NCBI Taxonomy" id="336829"/>
    <lineage>
        <taxon>Bacteria</taxon>
        <taxon>Pseudomonadati</taxon>
        <taxon>Bacteroidota</taxon>
        <taxon>Cytophagia</taxon>
        <taxon>Cytophagales</taxon>
        <taxon>Cytophagaceae</taxon>
        <taxon>Rhodonellum</taxon>
    </lineage>
</organism>
<dbReference type="RefSeq" id="WP_020700657.1">
    <property type="nucleotide sequence ID" value="NZ_FNQC01000017.1"/>
</dbReference>
<proteinExistence type="predicted"/>
<comment type="caution">
    <text evidence="1">The sequence shown here is derived from an EMBL/GenBank/DDBJ whole genome shotgun (WGS) entry which is preliminary data.</text>
</comment>